<sequence length="222" mass="24908">MEIMTNKVIHQILAISILSVSSVANAGLIDRGNGMIYDDVLDVTWLQDTNLAVTSGYLKADQKGAMNFLVAKEWAEQLTFGGYNDWRLPTITLNASQTYPLFSELIYMFHVNLGNNCFDPDICTPLKTSFVDINSGDTISFFNVNNNIDNYWTDTEDALNSSHAYSYNKEANGNEVAHFNYFQGAWAVRNGDVLHVPEPTTIGLFGVALIALRQRWKNKHIN</sequence>
<evidence type="ECO:0000313" key="3">
    <source>
        <dbReference type="Proteomes" id="UP000623842"/>
    </source>
</evidence>
<proteinExistence type="predicted"/>
<organism evidence="2 3">
    <name type="scientific">Thalassotalea marina</name>
    <dbReference type="NCBI Taxonomy" id="1673741"/>
    <lineage>
        <taxon>Bacteria</taxon>
        <taxon>Pseudomonadati</taxon>
        <taxon>Pseudomonadota</taxon>
        <taxon>Gammaproteobacteria</taxon>
        <taxon>Alteromonadales</taxon>
        <taxon>Colwelliaceae</taxon>
        <taxon>Thalassotalea</taxon>
    </lineage>
</organism>
<dbReference type="AlphaFoldDB" id="A0A919EMK6"/>
<dbReference type="NCBIfam" id="TIGR02595">
    <property type="entry name" value="PEP_CTERM"/>
    <property type="match status" value="1"/>
</dbReference>
<reference evidence="2" key="1">
    <citation type="journal article" date="2014" name="Int. J. Syst. Evol. Microbiol.">
        <title>Complete genome sequence of Corynebacterium casei LMG S-19264T (=DSM 44701T), isolated from a smear-ripened cheese.</title>
        <authorList>
            <consortium name="US DOE Joint Genome Institute (JGI-PGF)"/>
            <person name="Walter F."/>
            <person name="Albersmeier A."/>
            <person name="Kalinowski J."/>
            <person name="Ruckert C."/>
        </authorList>
    </citation>
    <scope>NUCLEOTIDE SEQUENCE</scope>
    <source>
        <strain evidence="2">KCTC 42731</strain>
    </source>
</reference>
<name>A0A919EMK6_9GAMM</name>
<comment type="caution">
    <text evidence="2">The sequence shown here is derived from an EMBL/GenBank/DDBJ whole genome shotgun (WGS) entry which is preliminary data.</text>
</comment>
<accession>A0A919EMK6</accession>
<evidence type="ECO:0000259" key="1">
    <source>
        <dbReference type="Pfam" id="PF07589"/>
    </source>
</evidence>
<feature type="domain" description="Ice-binding protein C-terminal" evidence="1">
    <location>
        <begin position="196"/>
        <end position="213"/>
    </location>
</feature>
<dbReference type="Pfam" id="PF07589">
    <property type="entry name" value="PEP-CTERM"/>
    <property type="match status" value="1"/>
</dbReference>
<reference evidence="2" key="2">
    <citation type="submission" date="2020-09" db="EMBL/GenBank/DDBJ databases">
        <authorList>
            <person name="Sun Q."/>
            <person name="Kim S."/>
        </authorList>
    </citation>
    <scope>NUCLEOTIDE SEQUENCE</scope>
    <source>
        <strain evidence="2">KCTC 42731</strain>
    </source>
</reference>
<dbReference type="Proteomes" id="UP000623842">
    <property type="component" value="Unassembled WGS sequence"/>
</dbReference>
<keyword evidence="3" id="KW-1185">Reference proteome</keyword>
<evidence type="ECO:0000313" key="2">
    <source>
        <dbReference type="EMBL" id="GHF95838.1"/>
    </source>
</evidence>
<protein>
    <recommendedName>
        <fullName evidence="1">Ice-binding protein C-terminal domain-containing protein</fullName>
    </recommendedName>
</protein>
<dbReference type="EMBL" id="BNCK01000005">
    <property type="protein sequence ID" value="GHF95838.1"/>
    <property type="molecule type" value="Genomic_DNA"/>
</dbReference>
<dbReference type="InterPro" id="IPR013424">
    <property type="entry name" value="Ice-binding_C"/>
</dbReference>
<gene>
    <name evidence="2" type="ORF">GCM10017161_25190</name>
</gene>